<evidence type="ECO:0000259" key="1">
    <source>
        <dbReference type="Pfam" id="PF01261"/>
    </source>
</evidence>
<keyword evidence="2" id="KW-0255">Endonuclease</keyword>
<gene>
    <name evidence="2" type="primary">Nfo</name>
    <name evidence="2" type="ORF">SCFA_1910006</name>
</gene>
<dbReference type="GO" id="GO:0003677">
    <property type="term" value="F:DNA binding"/>
    <property type="evidence" value="ECO:0007669"/>
    <property type="project" value="InterPro"/>
</dbReference>
<name>A0A485LWF2_9ZZZZ</name>
<dbReference type="GO" id="GO:0006284">
    <property type="term" value="P:base-excision repair"/>
    <property type="evidence" value="ECO:0007669"/>
    <property type="project" value="TreeGrafter"/>
</dbReference>
<dbReference type="PANTHER" id="PTHR21445">
    <property type="entry name" value="ENDONUCLEASE IV ENDODEOXYRIBONUCLEASE IV"/>
    <property type="match status" value="1"/>
</dbReference>
<dbReference type="SMART" id="SM00518">
    <property type="entry name" value="AP2Ec"/>
    <property type="match status" value="1"/>
</dbReference>
<feature type="domain" description="Xylose isomerase-like TIM barrel" evidence="1">
    <location>
        <begin position="27"/>
        <end position="278"/>
    </location>
</feature>
<dbReference type="InterPro" id="IPR036237">
    <property type="entry name" value="Xyl_isomerase-like_sf"/>
</dbReference>
<evidence type="ECO:0000313" key="2">
    <source>
        <dbReference type="EMBL" id="VFU12877.1"/>
    </source>
</evidence>
<dbReference type="AlphaFoldDB" id="A0A485LWF2"/>
<dbReference type="SUPFAM" id="SSF51658">
    <property type="entry name" value="Xylose isomerase-like"/>
    <property type="match status" value="1"/>
</dbReference>
<dbReference type="GO" id="GO:0003906">
    <property type="term" value="F:DNA-(apurinic or apyrimidinic site) endonuclease activity"/>
    <property type="evidence" value="ECO:0007669"/>
    <property type="project" value="TreeGrafter"/>
</dbReference>
<dbReference type="GO" id="GO:0008270">
    <property type="term" value="F:zinc ion binding"/>
    <property type="evidence" value="ECO:0007669"/>
    <property type="project" value="InterPro"/>
</dbReference>
<dbReference type="PANTHER" id="PTHR21445:SF0">
    <property type="entry name" value="APURINIC-APYRIMIDINIC ENDONUCLEASE"/>
    <property type="match status" value="1"/>
</dbReference>
<keyword evidence="2" id="KW-0378">Hydrolase</keyword>
<dbReference type="GO" id="GO:0008081">
    <property type="term" value="F:phosphoric diester hydrolase activity"/>
    <property type="evidence" value="ECO:0007669"/>
    <property type="project" value="TreeGrafter"/>
</dbReference>
<keyword evidence="2" id="KW-0540">Nuclease</keyword>
<dbReference type="Gene3D" id="3.20.20.150">
    <property type="entry name" value="Divalent-metal-dependent TIM barrel enzymes"/>
    <property type="match status" value="1"/>
</dbReference>
<reference evidence="2" key="1">
    <citation type="submission" date="2019-03" db="EMBL/GenBank/DDBJ databases">
        <authorList>
            <person name="Hao L."/>
        </authorList>
    </citation>
    <scope>NUCLEOTIDE SEQUENCE</scope>
</reference>
<protein>
    <submittedName>
        <fullName evidence="2">Endonuclease IV</fullName>
    </submittedName>
</protein>
<dbReference type="InterPro" id="IPR001719">
    <property type="entry name" value="AP_endonuc_2"/>
</dbReference>
<dbReference type="EMBL" id="CAADRN010000103">
    <property type="protein sequence ID" value="VFU12877.1"/>
    <property type="molecule type" value="Genomic_DNA"/>
</dbReference>
<proteinExistence type="predicted"/>
<accession>A0A485LWF2</accession>
<organism evidence="2">
    <name type="scientific">anaerobic digester metagenome</name>
    <dbReference type="NCBI Taxonomy" id="1263854"/>
    <lineage>
        <taxon>unclassified sequences</taxon>
        <taxon>metagenomes</taxon>
        <taxon>ecological metagenomes</taxon>
    </lineage>
</organism>
<dbReference type="InterPro" id="IPR013022">
    <property type="entry name" value="Xyl_isomerase-like_TIM-brl"/>
</dbReference>
<dbReference type="Pfam" id="PF01261">
    <property type="entry name" value="AP_endonuc_2"/>
    <property type="match status" value="1"/>
</dbReference>
<sequence>MTVYFGPAGASASFYAEGHKSSLEMPEWLSKRGLNAFEYQCGRGVNIGEELAGNLGRLADARGIKMSIHAPYYINLSTQDPEIKVRTKGHFLKSLKIARVMGARIVVFHPGAGRGGDRRDILKRAKTFFKDILREIEAEGLSDILLAPETMGKKNQLGSLEEVLELCEMGSQIVPAVDFGHLHALSGGKCSGKPAYAAILDQIEKRLGKEVVKYLHIHFSPVEYTGAGEKKHWTTLETGFGPDFAPLAELIVERELQPTIICESNKRQAEDAAIYRDIYEKIKRAV</sequence>